<evidence type="ECO:0000256" key="4">
    <source>
        <dbReference type="ARBA" id="ARBA00022651"/>
    </source>
</evidence>
<evidence type="ECO:0000313" key="7">
    <source>
        <dbReference type="Proteomes" id="UP000317369"/>
    </source>
</evidence>
<reference evidence="6 7" key="1">
    <citation type="submission" date="2019-02" db="EMBL/GenBank/DDBJ databases">
        <title>Deep-cultivation of Planctomycetes and their phenomic and genomic characterization uncovers novel biology.</title>
        <authorList>
            <person name="Wiegand S."/>
            <person name="Jogler M."/>
            <person name="Boedeker C."/>
            <person name="Pinto D."/>
            <person name="Vollmers J."/>
            <person name="Rivas-Marin E."/>
            <person name="Kohn T."/>
            <person name="Peeters S.H."/>
            <person name="Heuer A."/>
            <person name="Rast P."/>
            <person name="Oberbeckmann S."/>
            <person name="Bunk B."/>
            <person name="Jeske O."/>
            <person name="Meyerdierks A."/>
            <person name="Storesund J.E."/>
            <person name="Kallscheuer N."/>
            <person name="Luecker S."/>
            <person name="Lage O.M."/>
            <person name="Pohl T."/>
            <person name="Merkel B.J."/>
            <person name="Hornburger P."/>
            <person name="Mueller R.-W."/>
            <person name="Bruemmer F."/>
            <person name="Labrenz M."/>
            <person name="Spormann A.M."/>
            <person name="Op den Camp H."/>
            <person name="Overmann J."/>
            <person name="Amann R."/>
            <person name="Jetten M.S.M."/>
            <person name="Mascher T."/>
            <person name="Medema M.H."/>
            <person name="Devos D.P."/>
            <person name="Kaster A.-K."/>
            <person name="Ovreas L."/>
            <person name="Rohde M."/>
            <person name="Galperin M.Y."/>
            <person name="Jogler C."/>
        </authorList>
    </citation>
    <scope>NUCLEOTIDE SEQUENCE [LARGE SCALE GENOMIC DNA]</scope>
    <source>
        <strain evidence="6 7">KS4</strain>
    </source>
</reference>
<dbReference type="KEGG" id="pcor:KS4_24320"/>
<comment type="catalytic activity">
    <reaction evidence="1">
        <text>Endohydrolysis of (1-&gt;4)-beta-D-xylosidic linkages in xylans.</text>
        <dbReference type="EC" id="3.2.1.8"/>
    </reaction>
</comment>
<dbReference type="PANTHER" id="PTHR31490">
    <property type="entry name" value="GLYCOSYL HYDROLASE"/>
    <property type="match status" value="1"/>
</dbReference>
<dbReference type="SUPFAM" id="SSF51445">
    <property type="entry name" value="(Trans)glycosidases"/>
    <property type="match status" value="1"/>
</dbReference>
<keyword evidence="4" id="KW-0858">Xylan degradation</keyword>
<evidence type="ECO:0000256" key="2">
    <source>
        <dbReference type="ARBA" id="ARBA00007495"/>
    </source>
</evidence>
<evidence type="ECO:0000256" key="1">
    <source>
        <dbReference type="ARBA" id="ARBA00000681"/>
    </source>
</evidence>
<dbReference type="InterPro" id="IPR044846">
    <property type="entry name" value="GH10"/>
</dbReference>
<dbReference type="Gene3D" id="3.20.20.80">
    <property type="entry name" value="Glycosidases"/>
    <property type="match status" value="1"/>
</dbReference>
<name>A0A517YVV9_9BACT</name>
<keyword evidence="5" id="KW-0326">Glycosidase</keyword>
<dbReference type="RefSeq" id="WP_145078123.1">
    <property type="nucleotide sequence ID" value="NZ_CP036425.1"/>
</dbReference>
<organism evidence="6 7">
    <name type="scientific">Poriferisphaera corsica</name>
    <dbReference type="NCBI Taxonomy" id="2528020"/>
    <lineage>
        <taxon>Bacteria</taxon>
        <taxon>Pseudomonadati</taxon>
        <taxon>Planctomycetota</taxon>
        <taxon>Phycisphaerae</taxon>
        <taxon>Phycisphaerales</taxon>
        <taxon>Phycisphaeraceae</taxon>
        <taxon>Poriferisphaera</taxon>
    </lineage>
</organism>
<keyword evidence="5" id="KW-0378">Hydrolase</keyword>
<evidence type="ECO:0000256" key="3">
    <source>
        <dbReference type="ARBA" id="ARBA00012590"/>
    </source>
</evidence>
<gene>
    <name evidence="6" type="ORF">KS4_24320</name>
</gene>
<protein>
    <recommendedName>
        <fullName evidence="3">endo-1,4-beta-xylanase</fullName>
        <ecNumber evidence="3">3.2.1.8</ecNumber>
    </recommendedName>
</protein>
<evidence type="ECO:0000313" key="6">
    <source>
        <dbReference type="EMBL" id="QDU34364.1"/>
    </source>
</evidence>
<dbReference type="AlphaFoldDB" id="A0A517YVV9"/>
<evidence type="ECO:0000256" key="5">
    <source>
        <dbReference type="ARBA" id="ARBA00023295"/>
    </source>
</evidence>
<comment type="similarity">
    <text evidence="2">Belongs to the glycosyl hydrolase 10 (cellulase F) family.</text>
</comment>
<dbReference type="OrthoDB" id="9809277at2"/>
<dbReference type="PANTHER" id="PTHR31490:SF88">
    <property type="entry name" value="BETA-XYLANASE"/>
    <property type="match status" value="1"/>
</dbReference>
<dbReference type="EMBL" id="CP036425">
    <property type="protein sequence ID" value="QDU34364.1"/>
    <property type="molecule type" value="Genomic_DNA"/>
</dbReference>
<dbReference type="GO" id="GO:0045493">
    <property type="term" value="P:xylan catabolic process"/>
    <property type="evidence" value="ECO:0007669"/>
    <property type="project" value="UniProtKB-KW"/>
</dbReference>
<dbReference type="InterPro" id="IPR017853">
    <property type="entry name" value="GH"/>
</dbReference>
<proteinExistence type="inferred from homology"/>
<accession>A0A517YVV9</accession>
<keyword evidence="7" id="KW-1185">Reference proteome</keyword>
<keyword evidence="4" id="KW-0119">Carbohydrate metabolism</keyword>
<dbReference type="GO" id="GO:0031176">
    <property type="term" value="F:endo-1,4-beta-xylanase activity"/>
    <property type="evidence" value="ECO:0007669"/>
    <property type="project" value="UniProtKB-EC"/>
</dbReference>
<sequence length="420" mass="47240">MQKITRQFIFVLLTIFTLLIPHSLTAQVLRGHWVNQSDAAIKQYRMRDLRVIVLDENSKPIENANVHVTQLKHAFTWGAVLPKNTEVLAEWFDGSAPVWRVFNAVSLDRYTQWNNLQPQQDSEIQNNYIGPILHLARQGGKRIHWGRLINADEGQNPEWLTGLQGNDLAQSLDQYSTQILLDYKQQVSGFSIYSGMLDRDFMTEQLGLAMLRKLVLQTKAVAPHANLAIAFSDTLLGKRRREMFDKIISLRESMIPVTRIAVSQEVTGVLVPSAIERDLAWFDRLDANTIISNLSISGDSEAGAALNMEIMLRLLFAQEKITAIYFAGLYPNESPAPNSSLFKIDGSLSSSGQTLEQMIRKLWWTNESAATDDLGNAFFSVYAGSHQITINLPDGEVVRTTVYAEVGQDPQIVLIEPLKQ</sequence>
<dbReference type="Proteomes" id="UP000317369">
    <property type="component" value="Chromosome"/>
</dbReference>
<keyword evidence="4" id="KW-0624">Polysaccharide degradation</keyword>
<dbReference type="EC" id="3.2.1.8" evidence="3"/>